<proteinExistence type="inferred from homology"/>
<reference evidence="5 6" key="1">
    <citation type="submission" date="2014-02" db="EMBL/GenBank/DDBJ databases">
        <title>Expanding our view of genomic diversity in Candidatus Accumulibacter clades.</title>
        <authorList>
            <person name="Skennerton C.T."/>
            <person name="Barr J.J."/>
            <person name="Slater F.R."/>
            <person name="Bond P.L."/>
            <person name="Tyson G.W."/>
        </authorList>
    </citation>
    <scope>NUCLEOTIDE SEQUENCE [LARGE SCALE GENOMIC DNA]</scope>
    <source>
        <strain evidence="6">BA-92</strain>
    </source>
</reference>
<dbReference type="AlphaFoldDB" id="A0A011PXT4"/>
<dbReference type="GO" id="GO:0005048">
    <property type="term" value="F:signal sequence binding"/>
    <property type="evidence" value="ECO:0007669"/>
    <property type="project" value="UniProtKB-UniRule"/>
</dbReference>
<evidence type="ECO:0000313" key="5">
    <source>
        <dbReference type="EMBL" id="EXI81807.1"/>
    </source>
</evidence>
<comment type="subunit">
    <text evidence="4">Interacts with the cytoplasmic NapA precursor.</text>
</comment>
<dbReference type="GO" id="GO:0005737">
    <property type="term" value="C:cytoplasm"/>
    <property type="evidence" value="ECO:0007669"/>
    <property type="project" value="UniProtKB-SubCell"/>
</dbReference>
<dbReference type="Pfam" id="PF03927">
    <property type="entry name" value="NapD"/>
    <property type="match status" value="1"/>
</dbReference>
<dbReference type="InterPro" id="IPR005623">
    <property type="entry name" value="Chaperone_NapD_NO3_reduct"/>
</dbReference>
<dbReference type="Proteomes" id="UP000021816">
    <property type="component" value="Unassembled WGS sequence"/>
</dbReference>
<keyword evidence="2 4" id="KW-0963">Cytoplasm</keyword>
<keyword evidence="3 4" id="KW-0143">Chaperone</keyword>
<evidence type="ECO:0000313" key="6">
    <source>
        <dbReference type="Proteomes" id="UP000021816"/>
    </source>
</evidence>
<dbReference type="EMBL" id="JEMX01000018">
    <property type="protein sequence ID" value="EXI81807.1"/>
    <property type="molecule type" value="Genomic_DNA"/>
</dbReference>
<name>A0A011PXT4_9PROT</name>
<dbReference type="HAMAP" id="MF_02200">
    <property type="entry name" value="NapD"/>
    <property type="match status" value="1"/>
</dbReference>
<accession>A0A011PXT4</accession>
<comment type="similarity">
    <text evidence="4">Belongs to the NapD family.</text>
</comment>
<evidence type="ECO:0000256" key="4">
    <source>
        <dbReference type="HAMAP-Rule" id="MF_02200"/>
    </source>
</evidence>
<organism evidence="5 6">
    <name type="scientific">Candidatus Accumulibacter appositus</name>
    <dbReference type="NCBI Taxonomy" id="1454003"/>
    <lineage>
        <taxon>Bacteria</taxon>
        <taxon>Pseudomonadati</taxon>
        <taxon>Pseudomonadota</taxon>
        <taxon>Betaproteobacteria</taxon>
        <taxon>Candidatus Accumulibacter</taxon>
    </lineage>
</organism>
<comment type="function">
    <text evidence="4">Chaperone for NapA, the catalytic subunit of the periplasmic nitrate reductase. It binds directly and specifically to the twin-arginine signal peptide of NapA, preventing premature interaction with the Tat translocase and premature export.</text>
</comment>
<dbReference type="PANTHER" id="PTHR38603">
    <property type="entry name" value="CHAPERONE NAPD"/>
    <property type="match status" value="1"/>
</dbReference>
<dbReference type="Gene3D" id="3.30.70.920">
    <property type="match status" value="1"/>
</dbReference>
<evidence type="ECO:0000256" key="3">
    <source>
        <dbReference type="ARBA" id="ARBA00023186"/>
    </source>
</evidence>
<comment type="caution">
    <text evidence="5">The sequence shown here is derived from an EMBL/GenBank/DDBJ whole genome shotgun (WGS) entry which is preliminary data.</text>
</comment>
<sequence>MNISSLLVNARPEVQQQVRDSLLLLGGVEVHAATANGQLIVTIEADSDRAAADLFSTISRQPGVLSASLVYSQFEPDPDEEV</sequence>
<gene>
    <name evidence="4" type="primary">napD</name>
    <name evidence="5" type="ORF">AW10_00993</name>
</gene>
<evidence type="ECO:0000256" key="2">
    <source>
        <dbReference type="ARBA" id="ARBA00022490"/>
    </source>
</evidence>
<dbReference type="PANTHER" id="PTHR38603:SF1">
    <property type="entry name" value="CHAPERONE NAPD"/>
    <property type="match status" value="1"/>
</dbReference>
<evidence type="ECO:0000256" key="1">
    <source>
        <dbReference type="ARBA" id="ARBA00004496"/>
    </source>
</evidence>
<protein>
    <recommendedName>
        <fullName evidence="4">Chaperone NapD</fullName>
    </recommendedName>
    <alternativeName>
        <fullName evidence="4">NapA signal peptide-binding chaperone NapD</fullName>
    </alternativeName>
</protein>
<dbReference type="STRING" id="1454003.AW10_00993"/>
<dbReference type="PATRIC" id="fig|1454003.3.peg.1026"/>
<comment type="subcellular location">
    <subcellularLocation>
        <location evidence="1 4">Cytoplasm</location>
    </subcellularLocation>
</comment>
<dbReference type="GO" id="GO:0051224">
    <property type="term" value="P:negative regulation of protein transport"/>
    <property type="evidence" value="ECO:0007669"/>
    <property type="project" value="UniProtKB-UniRule"/>
</dbReference>